<keyword evidence="1" id="KW-0812">Transmembrane</keyword>
<reference evidence="2 3" key="1">
    <citation type="submission" date="2018-01" db="EMBL/GenBank/DDBJ databases">
        <title>Whole genome sequencing of Histamine producing bacteria.</title>
        <authorList>
            <person name="Butler K."/>
        </authorList>
    </citation>
    <scope>NUCLEOTIDE SEQUENCE [LARGE SCALE GENOMIC DNA]</scope>
    <source>
        <strain evidence="2 3">FS-7.2</strain>
    </source>
</reference>
<dbReference type="RefSeq" id="WP_107288915.1">
    <property type="nucleotide sequence ID" value="NZ_PYNF01000002.1"/>
</dbReference>
<dbReference type="Proteomes" id="UP000241426">
    <property type="component" value="Unassembled WGS sequence"/>
</dbReference>
<protein>
    <submittedName>
        <fullName evidence="2">Uncharacterized protein</fullName>
    </submittedName>
</protein>
<keyword evidence="1" id="KW-1133">Transmembrane helix</keyword>
<evidence type="ECO:0000313" key="2">
    <source>
        <dbReference type="EMBL" id="PSV01188.1"/>
    </source>
</evidence>
<comment type="caution">
    <text evidence="2">The sequence shown here is derived from an EMBL/GenBank/DDBJ whole genome shotgun (WGS) entry which is preliminary data.</text>
</comment>
<accession>A0A2T3KN33</accession>
<sequence length="575" mass="64171">MWAYKKGIITLDGVDFVTTMSWSQGGTEKSAIKKKFAINSQLLSRDATSGCLLEKGDNYQLASCAKEFEGMPVLASLFFGKRKNCTLFAQLDTDLFWCISFNCDGFVSLSIENDTYLSLRSLRNFIKQEILMSDSPDHYVAYNIGTEEVSLNSVELSNCVIYEGFDTSGLSENNSAIKVKKQIGDLKKKITISFLSVFAAAGVATYYIMTHIPDGVLRIENGDYSSGFTQTYNQLKNQEKKLIVVANDSNKVLTPKDVKKAALSEFNEYVLLRDRSNLSIVKKVIDVRLSAPRLMDGWGMDSIIYSEDRIQLRYKRLGKYPSSAPYNTTDKDIVSYMGDRGVNISPVRLESKGEVRIYEVVPLSETNAKFSAYLTEKRKSSEGREKLVSAIKEKQAKLDMIKLDIEDNESSVSVLSTLDRYNDDVLSLFKSSITDKVGSAKPIINRLKSDLAKLKDYPSLNIPENREFMLIDKTVEDELYPILQSSRSLTWTKTEKASGGFPSIIDKKAISIQQGAIAGYDIKMVIDNGIVGACAAGNILSNKTVFLDSVYLQEKGNGTASMSLDIRYYKMNKVS</sequence>
<name>A0A2T3KN33_9GAMM</name>
<dbReference type="AlphaFoldDB" id="A0A2T3KN33"/>
<dbReference type="EMBL" id="PYNF01000002">
    <property type="protein sequence ID" value="PSV01188.1"/>
    <property type="molecule type" value="Genomic_DNA"/>
</dbReference>
<proteinExistence type="predicted"/>
<feature type="transmembrane region" description="Helical" evidence="1">
    <location>
        <begin position="190"/>
        <end position="209"/>
    </location>
</feature>
<keyword evidence="1" id="KW-0472">Membrane</keyword>
<gene>
    <name evidence="2" type="ORF">C9J27_03960</name>
</gene>
<evidence type="ECO:0000256" key="1">
    <source>
        <dbReference type="SAM" id="Phobius"/>
    </source>
</evidence>
<evidence type="ECO:0000313" key="3">
    <source>
        <dbReference type="Proteomes" id="UP000241426"/>
    </source>
</evidence>
<organism evidence="2 3">
    <name type="scientific">Photobacterium kishitanii</name>
    <dbReference type="NCBI Taxonomy" id="318456"/>
    <lineage>
        <taxon>Bacteria</taxon>
        <taxon>Pseudomonadati</taxon>
        <taxon>Pseudomonadota</taxon>
        <taxon>Gammaproteobacteria</taxon>
        <taxon>Vibrionales</taxon>
        <taxon>Vibrionaceae</taxon>
        <taxon>Photobacterium</taxon>
    </lineage>
</organism>